<dbReference type="EMBL" id="LSRX01000998">
    <property type="protein sequence ID" value="OLP85056.1"/>
    <property type="molecule type" value="Genomic_DNA"/>
</dbReference>
<keyword evidence="2" id="KW-1185">Reference proteome</keyword>
<dbReference type="OrthoDB" id="10283413at2759"/>
<evidence type="ECO:0000313" key="2">
    <source>
        <dbReference type="Proteomes" id="UP000186817"/>
    </source>
</evidence>
<dbReference type="Proteomes" id="UP000186817">
    <property type="component" value="Unassembled WGS sequence"/>
</dbReference>
<protein>
    <submittedName>
        <fullName evidence="1">Uncharacterized protein</fullName>
    </submittedName>
</protein>
<comment type="caution">
    <text evidence="1">The sequence shown here is derived from an EMBL/GenBank/DDBJ whole genome shotgun (WGS) entry which is preliminary data.</text>
</comment>
<organism evidence="1 2">
    <name type="scientific">Symbiodinium microadriaticum</name>
    <name type="common">Dinoflagellate</name>
    <name type="synonym">Zooxanthella microadriatica</name>
    <dbReference type="NCBI Taxonomy" id="2951"/>
    <lineage>
        <taxon>Eukaryota</taxon>
        <taxon>Sar</taxon>
        <taxon>Alveolata</taxon>
        <taxon>Dinophyceae</taxon>
        <taxon>Suessiales</taxon>
        <taxon>Symbiodiniaceae</taxon>
        <taxon>Symbiodinium</taxon>
    </lineage>
</organism>
<gene>
    <name evidence="1" type="ORF">AK812_SmicGene33992</name>
</gene>
<accession>A0A1Q9CQ61</accession>
<sequence length="596" mass="66687">MDALWERTEFVGTLSWLAHGCSVGTTLSWLAHGCSVGTDGVCGNVIMVGGNRWSLWERYHGWAMDALWERMEFVGTLSWLGHGCSVGTDGVCGNVIMVGPWMLCGNGWSLWERYHGWAMDALWERMEFVGTLSWLGHGCSVGTDGVCGNVIMVGPWMLCGNGWSLWERYHGWAMDALWERMEFVGTLSWLGHGCSVGTDGVCGNVIMVGPWMLCGNGWSLWERYHGWAMDALWERMEFVGTLSWLGHGCSVGKDGVCGNVIMVGPWMLCGNGWSLWERYHGWAMDALWEWMEFVGTLSWLGHGCSVGMDGVCGNVIMVGPWMLCGNGWSLWERYHGWAMDALWEWMEFVGTLSWLGHGCSVGMDGVCGNVIMVGPWMLCGNGWSLWERYHGWAMDALWEWMEFVGTLSWLGHGCSVGMDGVCGNVIMVGPWMLCGNGWSLWERYHGWAMDALWEWMEFVGTLSWLGHGCSVGMDGVCGNVIMVGPWMLCGNGWSLWERYHGWAMDALWEWMEFVGTLSWLGHGCSVGMDGVCGKRYGIGERAEAENAESAREFQSGQAESVGKRKYDMKHLCKRGKRHPDLIFVKHSADARTVGLC</sequence>
<reference evidence="1 2" key="1">
    <citation type="submission" date="2016-02" db="EMBL/GenBank/DDBJ databases">
        <title>Genome analysis of coral dinoflagellate symbionts highlights evolutionary adaptations to a symbiotic lifestyle.</title>
        <authorList>
            <person name="Aranda M."/>
            <person name="Li Y."/>
            <person name="Liew Y.J."/>
            <person name="Baumgarten S."/>
            <person name="Simakov O."/>
            <person name="Wilson M."/>
            <person name="Piel J."/>
            <person name="Ashoor H."/>
            <person name="Bougouffa S."/>
            <person name="Bajic V.B."/>
            <person name="Ryu T."/>
            <person name="Ravasi T."/>
            <person name="Bayer T."/>
            <person name="Micklem G."/>
            <person name="Kim H."/>
            <person name="Bhak J."/>
            <person name="Lajeunesse T.C."/>
            <person name="Voolstra C.R."/>
        </authorList>
    </citation>
    <scope>NUCLEOTIDE SEQUENCE [LARGE SCALE GENOMIC DNA]</scope>
    <source>
        <strain evidence="1 2">CCMP2467</strain>
    </source>
</reference>
<dbReference type="AlphaFoldDB" id="A0A1Q9CQ61"/>
<evidence type="ECO:0000313" key="1">
    <source>
        <dbReference type="EMBL" id="OLP85056.1"/>
    </source>
</evidence>
<proteinExistence type="predicted"/>
<name>A0A1Q9CQ61_SYMMI</name>